<dbReference type="PROSITE" id="PS51352">
    <property type="entry name" value="THIOREDOXIN_2"/>
    <property type="match status" value="1"/>
</dbReference>
<evidence type="ECO:0000256" key="2">
    <source>
        <dbReference type="ARBA" id="ARBA00007758"/>
    </source>
</evidence>
<dbReference type="InterPro" id="IPR004799">
    <property type="entry name" value="Periplasmic_diS_OxRdtase_DsbE"/>
</dbReference>
<protein>
    <submittedName>
        <fullName evidence="7">DsbE family thiol:disulfide interchange protein</fullName>
    </submittedName>
</protein>
<evidence type="ECO:0000256" key="4">
    <source>
        <dbReference type="ARBA" id="ARBA00023157"/>
    </source>
</evidence>
<dbReference type="RefSeq" id="WP_305929245.1">
    <property type="nucleotide sequence ID" value="NZ_JAVAIL010000002.1"/>
</dbReference>
<feature type="domain" description="Thioredoxin" evidence="6">
    <location>
        <begin position="35"/>
        <end position="176"/>
    </location>
</feature>
<keyword evidence="5" id="KW-0676">Redox-active center</keyword>
<comment type="caution">
    <text evidence="7">The sequence shown here is derived from an EMBL/GenBank/DDBJ whole genome shotgun (WGS) entry which is preliminary data.</text>
</comment>
<evidence type="ECO:0000313" key="8">
    <source>
        <dbReference type="Proteomes" id="UP001235664"/>
    </source>
</evidence>
<comment type="similarity">
    <text evidence="2">Belongs to the thioredoxin family. DsbE subfamily.</text>
</comment>
<comment type="subcellular location">
    <subcellularLocation>
        <location evidence="1">Cell envelope</location>
    </subcellularLocation>
</comment>
<dbReference type="InterPro" id="IPR036249">
    <property type="entry name" value="Thioredoxin-like_sf"/>
</dbReference>
<name>A0ABT9H703_9SPHN</name>
<evidence type="ECO:0000256" key="5">
    <source>
        <dbReference type="ARBA" id="ARBA00023284"/>
    </source>
</evidence>
<dbReference type="InterPro" id="IPR050553">
    <property type="entry name" value="Thioredoxin_ResA/DsbE_sf"/>
</dbReference>
<dbReference type="PANTHER" id="PTHR42852:SF6">
    <property type="entry name" value="THIOL:DISULFIDE INTERCHANGE PROTEIN DSBE"/>
    <property type="match status" value="1"/>
</dbReference>
<dbReference type="PANTHER" id="PTHR42852">
    <property type="entry name" value="THIOL:DISULFIDE INTERCHANGE PROTEIN DSBE"/>
    <property type="match status" value="1"/>
</dbReference>
<dbReference type="SUPFAM" id="SSF52833">
    <property type="entry name" value="Thioredoxin-like"/>
    <property type="match status" value="1"/>
</dbReference>
<dbReference type="Proteomes" id="UP001235664">
    <property type="component" value="Unassembled WGS sequence"/>
</dbReference>
<dbReference type="InterPro" id="IPR013740">
    <property type="entry name" value="Redoxin"/>
</dbReference>
<dbReference type="NCBIfam" id="TIGR00385">
    <property type="entry name" value="dsbE"/>
    <property type="match status" value="1"/>
</dbReference>
<evidence type="ECO:0000256" key="3">
    <source>
        <dbReference type="ARBA" id="ARBA00022748"/>
    </source>
</evidence>
<organism evidence="7 8">
    <name type="scientific">Qipengyuania benthica</name>
    <dbReference type="NCBI Taxonomy" id="3067651"/>
    <lineage>
        <taxon>Bacteria</taxon>
        <taxon>Pseudomonadati</taxon>
        <taxon>Pseudomonadota</taxon>
        <taxon>Alphaproteobacteria</taxon>
        <taxon>Sphingomonadales</taxon>
        <taxon>Erythrobacteraceae</taxon>
        <taxon>Qipengyuania</taxon>
    </lineage>
</organism>
<gene>
    <name evidence="7" type="ORF">Q9K01_05620</name>
</gene>
<evidence type="ECO:0000313" key="7">
    <source>
        <dbReference type="EMBL" id="MDP4539097.1"/>
    </source>
</evidence>
<sequence>MNRWRLWVPLMLFAGFLGVAGYQLSQPKNEFIESRMVGRELPYFDLRPATSDRPGIASVAFSDGKPRLLNIWASWCVPCIAEAPYLERLKEQGAPIVGVAIRDRPEDVARFLERHGNPYVAIGADDLSEVQFAIGSSGVPETFVIDGQGRITYQHIGDIRESDVPVLIEKLREAGA</sequence>
<evidence type="ECO:0000259" key="6">
    <source>
        <dbReference type="PROSITE" id="PS51352"/>
    </source>
</evidence>
<dbReference type="EMBL" id="JAVAIL010000002">
    <property type="protein sequence ID" value="MDP4539097.1"/>
    <property type="molecule type" value="Genomic_DNA"/>
</dbReference>
<keyword evidence="4" id="KW-1015">Disulfide bond</keyword>
<evidence type="ECO:0000256" key="1">
    <source>
        <dbReference type="ARBA" id="ARBA00004196"/>
    </source>
</evidence>
<keyword evidence="8" id="KW-1185">Reference proteome</keyword>
<proteinExistence type="inferred from homology"/>
<accession>A0ABT9H703</accession>
<keyword evidence="3" id="KW-0201">Cytochrome c-type biogenesis</keyword>
<reference evidence="7 8" key="1">
    <citation type="submission" date="2023-08" db="EMBL/GenBank/DDBJ databases">
        <title>genomic of DY56.</title>
        <authorList>
            <person name="Wang Y."/>
        </authorList>
    </citation>
    <scope>NUCLEOTIDE SEQUENCE [LARGE SCALE GENOMIC DNA]</scope>
    <source>
        <strain evidence="7 8">DY56-A-20</strain>
    </source>
</reference>
<dbReference type="Gene3D" id="3.40.30.10">
    <property type="entry name" value="Glutaredoxin"/>
    <property type="match status" value="1"/>
</dbReference>
<dbReference type="InterPro" id="IPR013766">
    <property type="entry name" value="Thioredoxin_domain"/>
</dbReference>
<dbReference type="Pfam" id="PF08534">
    <property type="entry name" value="Redoxin"/>
    <property type="match status" value="1"/>
</dbReference>